<proteinExistence type="predicted"/>
<accession>A0A6B8RSB6</accession>
<evidence type="ECO:0000259" key="1">
    <source>
        <dbReference type="PROSITE" id="PS51819"/>
    </source>
</evidence>
<dbReference type="RefSeq" id="WP_155704432.1">
    <property type="nucleotide sequence ID" value="NZ_CP034235.1"/>
</dbReference>
<dbReference type="EMBL" id="CP034235">
    <property type="protein sequence ID" value="QGQ99300.1"/>
    <property type="molecule type" value="Genomic_DNA"/>
</dbReference>
<keyword evidence="3" id="KW-1185">Reference proteome</keyword>
<dbReference type="Gene3D" id="3.30.720.110">
    <property type="match status" value="1"/>
</dbReference>
<dbReference type="PROSITE" id="PS51819">
    <property type="entry name" value="VOC"/>
    <property type="match status" value="1"/>
</dbReference>
<dbReference type="InterPro" id="IPR037523">
    <property type="entry name" value="VOC_core"/>
</dbReference>
<name>A0A6B8RSB6_9BACL</name>
<dbReference type="AlphaFoldDB" id="A0A6B8RSB6"/>
<reference evidence="3" key="1">
    <citation type="submission" date="2018-11" db="EMBL/GenBank/DDBJ databases">
        <title>Complete genome sequence of Paenibacillus sp. ML311-T8.</title>
        <authorList>
            <person name="Nam Y.-D."/>
            <person name="Kang J."/>
            <person name="Chung W.-H."/>
            <person name="Park Y.S."/>
        </authorList>
    </citation>
    <scope>NUCLEOTIDE SEQUENCE [LARGE SCALE GENOMIC DNA]</scope>
    <source>
        <strain evidence="3">ML311-T8</strain>
    </source>
</reference>
<dbReference type="PANTHER" id="PTHR34109">
    <property type="entry name" value="BNAUNNG04460D PROTEIN-RELATED"/>
    <property type="match status" value="1"/>
</dbReference>
<dbReference type="Gene3D" id="3.30.720.120">
    <property type="match status" value="1"/>
</dbReference>
<evidence type="ECO:0000313" key="2">
    <source>
        <dbReference type="EMBL" id="QGQ99300.1"/>
    </source>
</evidence>
<feature type="domain" description="VOC" evidence="1">
    <location>
        <begin position="8"/>
        <end position="131"/>
    </location>
</feature>
<protein>
    <submittedName>
        <fullName evidence="2">Glyoxalase</fullName>
    </submittedName>
</protein>
<evidence type="ECO:0000313" key="3">
    <source>
        <dbReference type="Proteomes" id="UP000426246"/>
    </source>
</evidence>
<gene>
    <name evidence="2" type="ORF">EHS13_32780</name>
</gene>
<dbReference type="PANTHER" id="PTHR34109:SF1">
    <property type="entry name" value="VOC DOMAIN-CONTAINING PROTEIN"/>
    <property type="match status" value="1"/>
</dbReference>
<dbReference type="SUPFAM" id="SSF54593">
    <property type="entry name" value="Glyoxalase/Bleomycin resistance protein/Dihydroxybiphenyl dioxygenase"/>
    <property type="match status" value="1"/>
</dbReference>
<dbReference type="Pfam" id="PF00903">
    <property type="entry name" value="Glyoxalase"/>
    <property type="match status" value="1"/>
</dbReference>
<dbReference type="InterPro" id="IPR004360">
    <property type="entry name" value="Glyas_Fos-R_dOase_dom"/>
</dbReference>
<dbReference type="OrthoDB" id="582242at2"/>
<dbReference type="InterPro" id="IPR029068">
    <property type="entry name" value="Glyas_Bleomycin-R_OHBP_Dase"/>
</dbReference>
<sequence>MINNRSIPTNSILPHIYYENLADVINWLSEVFGFVEHFRFEVPDGQLHGVMMHHGDAWVMLKNSVRTLTSPAKLSFATQSLMVFIEDIDEHYLHTIASGARIVEQLFDSEYGERQYSAQDLEGHLWTFSKHIRDVSPDSWGAILTNRG</sequence>
<organism evidence="2 3">
    <name type="scientific">Paenibacillus psychroresistens</name>
    <dbReference type="NCBI Taxonomy" id="1778678"/>
    <lineage>
        <taxon>Bacteria</taxon>
        <taxon>Bacillati</taxon>
        <taxon>Bacillota</taxon>
        <taxon>Bacilli</taxon>
        <taxon>Bacillales</taxon>
        <taxon>Paenibacillaceae</taxon>
        <taxon>Paenibacillus</taxon>
    </lineage>
</organism>
<dbReference type="KEGG" id="ppsc:EHS13_32780"/>
<dbReference type="Proteomes" id="UP000426246">
    <property type="component" value="Chromosome"/>
</dbReference>